<name>A0ABU3I7V1_9ACTO</name>
<evidence type="ECO:0000256" key="7">
    <source>
        <dbReference type="SAM" id="MobiDB-lite"/>
    </source>
</evidence>
<evidence type="ECO:0000256" key="1">
    <source>
        <dbReference type="ARBA" id="ARBA00012513"/>
    </source>
</evidence>
<keyword evidence="2" id="KW-0723">Serine/threonine-protein kinase</keyword>
<evidence type="ECO:0000256" key="2">
    <source>
        <dbReference type="ARBA" id="ARBA00022527"/>
    </source>
</evidence>
<feature type="transmembrane region" description="Helical" evidence="8">
    <location>
        <begin position="610"/>
        <end position="631"/>
    </location>
</feature>
<dbReference type="GO" id="GO:0016301">
    <property type="term" value="F:kinase activity"/>
    <property type="evidence" value="ECO:0007669"/>
    <property type="project" value="UniProtKB-KW"/>
</dbReference>
<evidence type="ECO:0000259" key="9">
    <source>
        <dbReference type="PROSITE" id="PS50011"/>
    </source>
</evidence>
<organism evidence="10 11">
    <name type="scientific">Gleimia hominis</name>
    <dbReference type="NCBI Taxonomy" id="595468"/>
    <lineage>
        <taxon>Bacteria</taxon>
        <taxon>Bacillati</taxon>
        <taxon>Actinomycetota</taxon>
        <taxon>Actinomycetes</taxon>
        <taxon>Actinomycetales</taxon>
        <taxon>Actinomycetaceae</taxon>
        <taxon>Gleimia</taxon>
    </lineage>
</organism>
<reference evidence="10 11" key="1">
    <citation type="submission" date="2023-06" db="EMBL/GenBank/DDBJ databases">
        <title>Draft genome sequence of Gleimia hominis type strain CCUG 57540T.</title>
        <authorList>
            <person name="Salva-Serra F."/>
            <person name="Cardew S."/>
            <person name="Jensie Markopoulos S."/>
            <person name="Ohlen M."/>
            <person name="Inganas E."/>
            <person name="Svensson-Stadler L."/>
            <person name="Moore E.R.B."/>
        </authorList>
    </citation>
    <scope>NUCLEOTIDE SEQUENCE [LARGE SCALE GENOMIC DNA]</scope>
    <source>
        <strain evidence="10 11">CCUG 57540</strain>
    </source>
</reference>
<dbReference type="Pfam" id="PF00069">
    <property type="entry name" value="Pkinase"/>
    <property type="match status" value="1"/>
</dbReference>
<keyword evidence="8" id="KW-1133">Transmembrane helix</keyword>
<dbReference type="SMART" id="SM00220">
    <property type="entry name" value="S_TKc"/>
    <property type="match status" value="1"/>
</dbReference>
<protein>
    <recommendedName>
        <fullName evidence="1">non-specific serine/threonine protein kinase</fullName>
        <ecNumber evidence="1">2.7.11.1</ecNumber>
    </recommendedName>
</protein>
<evidence type="ECO:0000256" key="8">
    <source>
        <dbReference type="SAM" id="Phobius"/>
    </source>
</evidence>
<evidence type="ECO:0000256" key="3">
    <source>
        <dbReference type="ARBA" id="ARBA00022679"/>
    </source>
</evidence>
<dbReference type="InterPro" id="IPR011009">
    <property type="entry name" value="Kinase-like_dom_sf"/>
</dbReference>
<dbReference type="Proteomes" id="UP001247542">
    <property type="component" value="Unassembled WGS sequence"/>
</dbReference>
<dbReference type="PANTHER" id="PTHR43289">
    <property type="entry name" value="MITOGEN-ACTIVATED PROTEIN KINASE KINASE KINASE 20-RELATED"/>
    <property type="match status" value="1"/>
</dbReference>
<dbReference type="PANTHER" id="PTHR43289:SF6">
    <property type="entry name" value="SERINE_THREONINE-PROTEIN KINASE NEKL-3"/>
    <property type="match status" value="1"/>
</dbReference>
<feature type="domain" description="Protein kinase" evidence="9">
    <location>
        <begin position="15"/>
        <end position="266"/>
    </location>
</feature>
<evidence type="ECO:0000313" key="11">
    <source>
        <dbReference type="Proteomes" id="UP001247542"/>
    </source>
</evidence>
<dbReference type="Gene3D" id="3.30.200.20">
    <property type="entry name" value="Phosphorylase Kinase, domain 1"/>
    <property type="match status" value="1"/>
</dbReference>
<feature type="transmembrane region" description="Helical" evidence="8">
    <location>
        <begin position="569"/>
        <end position="589"/>
    </location>
</feature>
<comment type="caution">
    <text evidence="10">The sequence shown here is derived from an EMBL/GenBank/DDBJ whole genome shotgun (WGS) entry which is preliminary data.</text>
</comment>
<evidence type="ECO:0000256" key="5">
    <source>
        <dbReference type="ARBA" id="ARBA00022777"/>
    </source>
</evidence>
<keyword evidence="8" id="KW-0812">Transmembrane</keyword>
<keyword evidence="3" id="KW-0808">Transferase</keyword>
<gene>
    <name evidence="10" type="ORF">QS713_00015</name>
</gene>
<dbReference type="PROSITE" id="PS00108">
    <property type="entry name" value="PROTEIN_KINASE_ST"/>
    <property type="match status" value="1"/>
</dbReference>
<keyword evidence="8" id="KW-0472">Membrane</keyword>
<feature type="region of interest" description="Disordered" evidence="7">
    <location>
        <begin position="276"/>
        <end position="415"/>
    </location>
</feature>
<feature type="transmembrane region" description="Helical" evidence="8">
    <location>
        <begin position="510"/>
        <end position="531"/>
    </location>
</feature>
<dbReference type="EC" id="2.7.11.1" evidence="1"/>
<keyword evidence="6" id="KW-0067">ATP-binding</keyword>
<feature type="transmembrane region" description="Helical" evidence="8">
    <location>
        <begin position="461"/>
        <end position="479"/>
    </location>
</feature>
<dbReference type="InterPro" id="IPR000719">
    <property type="entry name" value="Prot_kinase_dom"/>
</dbReference>
<keyword evidence="4" id="KW-0547">Nucleotide-binding</keyword>
<evidence type="ECO:0000256" key="6">
    <source>
        <dbReference type="ARBA" id="ARBA00022840"/>
    </source>
</evidence>
<dbReference type="Gene3D" id="1.10.510.10">
    <property type="entry name" value="Transferase(Phosphotransferase) domain 1"/>
    <property type="match status" value="1"/>
</dbReference>
<evidence type="ECO:0000313" key="10">
    <source>
        <dbReference type="EMBL" id="MDT3766466.1"/>
    </source>
</evidence>
<dbReference type="InterPro" id="IPR008271">
    <property type="entry name" value="Ser/Thr_kinase_AS"/>
</dbReference>
<dbReference type="CDD" id="cd14014">
    <property type="entry name" value="STKc_PknB_like"/>
    <property type="match status" value="1"/>
</dbReference>
<evidence type="ECO:0000256" key="4">
    <source>
        <dbReference type="ARBA" id="ARBA00022741"/>
    </source>
</evidence>
<dbReference type="EMBL" id="JASXSX010000001">
    <property type="protein sequence ID" value="MDT3766466.1"/>
    <property type="molecule type" value="Genomic_DNA"/>
</dbReference>
<dbReference type="SUPFAM" id="SSF56112">
    <property type="entry name" value="Protein kinase-like (PK-like)"/>
    <property type="match status" value="1"/>
</dbReference>
<dbReference type="RefSeq" id="WP_313271399.1">
    <property type="nucleotide sequence ID" value="NZ_JASXSX010000001.1"/>
</dbReference>
<accession>A0ABU3I7V1</accession>
<keyword evidence="11" id="KW-1185">Reference proteome</keyword>
<keyword evidence="5 10" id="KW-0418">Kinase</keyword>
<dbReference type="PROSITE" id="PS50011">
    <property type="entry name" value="PROTEIN_KINASE_DOM"/>
    <property type="match status" value="1"/>
</dbReference>
<sequence length="633" mass="67611">MSDSVQRPATRLGGYRLVRPLGSGGAAVVWEAVDEAGDRYALKLLHPAVASDQVARVRLAREAQTLNRVRSAAVAHVVDLETEGQQPFVVTELVDGLSLRDEVRQRGPFYYDDAVDLAFSLAEVLRQVHAAGVIHRDLKPSNVMLGPEGPVLIDFGISRAAGDERLTSTGLVTGTPGWVAPEVLQGADDDEVTDWWGAAAIVLFSLTGRQPFGTGKMEVVLGRIATGRPDTRGVYPPLATVLRRALGPRQDRLEYGEFLDQLREFDAIEVEAYSDADEADPQAQATQTFEPDVDSDSSTRAYDPEAVQDSDATRAYAAPDSYDQGSNATRVYDPEAVSEGDKTRVYDPEAASGSDATRVYAPKVSPEDPPASPIAGRGQPPAPQWPVAQRTPGPQAGGMPGPQAGGVPGPQAGQIGEASVPQWAFPSVYQYRAPGRANLFSVGLMGLACLLPVWFGMPGAIWLLVLLVFLEAVGNARTWRERRRTRVGSKQKGDNALAALRAVPYALKSVFAVGVNALIGGVLAGAAWSIWAMSRRLDLVNTPFLQMLQGSPGQRGWLSAWQDVQAVPALLWVSVVVIVLLCHMGAGGWHLREGERATISAAVPSGALRLFFGIILCGVCALTVGMVTGVIGW</sequence>
<feature type="compositionally biased region" description="Gly residues" evidence="7">
    <location>
        <begin position="395"/>
        <end position="408"/>
    </location>
</feature>
<proteinExistence type="predicted"/>